<dbReference type="GO" id="GO:0017119">
    <property type="term" value="C:Golgi transport complex"/>
    <property type="evidence" value="ECO:0007669"/>
    <property type="project" value="InterPro"/>
</dbReference>
<evidence type="ECO:0000259" key="2">
    <source>
        <dbReference type="Pfam" id="PF10392"/>
    </source>
</evidence>
<gene>
    <name evidence="3" type="ORF">ECPE_LOCUS15010</name>
</gene>
<feature type="domain" description="Conserved oligomeric Golgi complex subunit 5 N-terminal" evidence="2">
    <location>
        <begin position="22"/>
        <end position="105"/>
    </location>
</feature>
<dbReference type="AlphaFoldDB" id="A0A183B725"/>
<dbReference type="OrthoDB" id="18786at2759"/>
<evidence type="ECO:0000313" key="4">
    <source>
        <dbReference type="Proteomes" id="UP000272942"/>
    </source>
</evidence>
<dbReference type="InterPro" id="IPR019465">
    <property type="entry name" value="Cog5"/>
</dbReference>
<evidence type="ECO:0000313" key="5">
    <source>
        <dbReference type="WBParaSite" id="ECPE_0001505001-mRNA-1"/>
    </source>
</evidence>
<dbReference type="PANTHER" id="PTHR13228:SF3">
    <property type="entry name" value="CONSERVED OLIGOMERIC GOLGI COMPLEX SUBUNIT 5"/>
    <property type="match status" value="1"/>
</dbReference>
<dbReference type="EMBL" id="UZAN01059210">
    <property type="protein sequence ID" value="VDP92282.1"/>
    <property type="molecule type" value="Genomic_DNA"/>
</dbReference>
<proteinExistence type="predicted"/>
<dbReference type="WBParaSite" id="ECPE_0001505001-mRNA-1">
    <property type="protein sequence ID" value="ECPE_0001505001-mRNA-1"/>
    <property type="gene ID" value="ECPE_0001505001"/>
</dbReference>
<feature type="chain" id="PRO_5043138345" evidence="1">
    <location>
        <begin position="21"/>
        <end position="194"/>
    </location>
</feature>
<name>A0A183B725_9TREM</name>
<sequence>MVGILLSFCCVFHFFGFSLDVGIYHHVASHHQDLLKKATEIDNLHNVLQLTEEKISNLSSSMDKVKRKVQIPYDVLQEHITRFRHLQLTAEILRKISRIALLVKRVQGRFIVGTFLTTFLSLLARTTDLSKLSAYLNEMNYLFTTMDWKGIHVLESYKRTMDQSREDMINQAWGLINASYELADQVQLGLGLQV</sequence>
<reference evidence="5" key="1">
    <citation type="submission" date="2016-06" db="UniProtKB">
        <authorList>
            <consortium name="WormBaseParasite"/>
        </authorList>
    </citation>
    <scope>IDENTIFICATION</scope>
</reference>
<dbReference type="Pfam" id="PF10392">
    <property type="entry name" value="COG5_N"/>
    <property type="match status" value="1"/>
</dbReference>
<dbReference type="GO" id="GO:0006891">
    <property type="term" value="P:intra-Golgi vesicle-mediated transport"/>
    <property type="evidence" value="ECO:0007669"/>
    <property type="project" value="InterPro"/>
</dbReference>
<protein>
    <submittedName>
        <fullName evidence="5">Conserved oligomeric Golgi complex subunit 5</fullName>
    </submittedName>
</protein>
<evidence type="ECO:0000256" key="1">
    <source>
        <dbReference type="SAM" id="SignalP"/>
    </source>
</evidence>
<accession>A0A183B725</accession>
<feature type="signal peptide" evidence="1">
    <location>
        <begin position="1"/>
        <end position="20"/>
    </location>
</feature>
<keyword evidence="4" id="KW-1185">Reference proteome</keyword>
<evidence type="ECO:0000313" key="3">
    <source>
        <dbReference type="EMBL" id="VDP92282.1"/>
    </source>
</evidence>
<organism evidence="5">
    <name type="scientific">Echinostoma caproni</name>
    <dbReference type="NCBI Taxonomy" id="27848"/>
    <lineage>
        <taxon>Eukaryota</taxon>
        <taxon>Metazoa</taxon>
        <taxon>Spiralia</taxon>
        <taxon>Lophotrochozoa</taxon>
        <taxon>Platyhelminthes</taxon>
        <taxon>Trematoda</taxon>
        <taxon>Digenea</taxon>
        <taxon>Plagiorchiida</taxon>
        <taxon>Echinostomata</taxon>
        <taxon>Echinostomatoidea</taxon>
        <taxon>Echinostomatidae</taxon>
        <taxon>Echinostoma</taxon>
    </lineage>
</organism>
<dbReference type="PANTHER" id="PTHR13228">
    <property type="entry name" value="CONSERVED OLIGOMERIC GOLGI COMPLEX COMPONENT 5"/>
    <property type="match status" value="1"/>
</dbReference>
<dbReference type="InterPro" id="IPR049176">
    <property type="entry name" value="COG5_N"/>
</dbReference>
<keyword evidence="1" id="KW-0732">Signal</keyword>
<reference evidence="3 4" key="2">
    <citation type="submission" date="2018-11" db="EMBL/GenBank/DDBJ databases">
        <authorList>
            <consortium name="Pathogen Informatics"/>
        </authorList>
    </citation>
    <scope>NUCLEOTIDE SEQUENCE [LARGE SCALE GENOMIC DNA]</scope>
    <source>
        <strain evidence="3 4">Egypt</strain>
    </source>
</reference>
<dbReference type="Proteomes" id="UP000272942">
    <property type="component" value="Unassembled WGS sequence"/>
</dbReference>